<dbReference type="PROSITE" id="PS50977">
    <property type="entry name" value="HTH_TETR_2"/>
    <property type="match status" value="1"/>
</dbReference>
<dbReference type="EMBL" id="JACFXV010000063">
    <property type="protein sequence ID" value="MBA5778578.1"/>
    <property type="molecule type" value="Genomic_DNA"/>
</dbReference>
<dbReference type="InterPro" id="IPR009057">
    <property type="entry name" value="Homeodomain-like_sf"/>
</dbReference>
<dbReference type="PRINTS" id="PR00455">
    <property type="entry name" value="HTHTETR"/>
</dbReference>
<dbReference type="RefSeq" id="WP_182166995.1">
    <property type="nucleotide sequence ID" value="NZ_JACFXV010000063.1"/>
</dbReference>
<evidence type="ECO:0000256" key="3">
    <source>
        <dbReference type="ARBA" id="ARBA00023163"/>
    </source>
</evidence>
<dbReference type="InterPro" id="IPR036271">
    <property type="entry name" value="Tet_transcr_reg_TetR-rel_C_sf"/>
</dbReference>
<keyword evidence="3" id="KW-0804">Transcription</keyword>
<dbReference type="Pfam" id="PF00440">
    <property type="entry name" value="TetR_N"/>
    <property type="match status" value="1"/>
</dbReference>
<dbReference type="InterPro" id="IPR001647">
    <property type="entry name" value="HTH_TetR"/>
</dbReference>
<dbReference type="InterPro" id="IPR039536">
    <property type="entry name" value="TetR_C_Proteobacteria"/>
</dbReference>
<evidence type="ECO:0000313" key="7">
    <source>
        <dbReference type="Proteomes" id="UP000541109"/>
    </source>
</evidence>
<keyword evidence="7" id="KW-1185">Reference proteome</keyword>
<dbReference type="Gene3D" id="1.10.10.60">
    <property type="entry name" value="Homeodomain-like"/>
    <property type="match status" value="1"/>
</dbReference>
<dbReference type="PROSITE" id="PS01081">
    <property type="entry name" value="HTH_TETR_1"/>
    <property type="match status" value="1"/>
</dbReference>
<dbReference type="Gene3D" id="1.10.357.10">
    <property type="entry name" value="Tetracycline Repressor, domain 2"/>
    <property type="match status" value="1"/>
</dbReference>
<keyword evidence="1" id="KW-0805">Transcription regulation</keyword>
<keyword evidence="2 4" id="KW-0238">DNA-binding</keyword>
<dbReference type="Pfam" id="PF14246">
    <property type="entry name" value="TetR_C_7"/>
    <property type="match status" value="1"/>
</dbReference>
<evidence type="ECO:0000256" key="2">
    <source>
        <dbReference type="ARBA" id="ARBA00023125"/>
    </source>
</evidence>
<feature type="DNA-binding region" description="H-T-H motif" evidence="4">
    <location>
        <begin position="28"/>
        <end position="47"/>
    </location>
</feature>
<dbReference type="FunFam" id="1.10.10.60:FF:000141">
    <property type="entry name" value="TetR family transcriptional regulator"/>
    <property type="match status" value="1"/>
</dbReference>
<protein>
    <submittedName>
        <fullName evidence="6">TetR/AcrR family transcriptional regulator</fullName>
    </submittedName>
</protein>
<dbReference type="SUPFAM" id="SSF46689">
    <property type="entry name" value="Homeodomain-like"/>
    <property type="match status" value="1"/>
</dbReference>
<evidence type="ECO:0000256" key="1">
    <source>
        <dbReference type="ARBA" id="ARBA00023015"/>
    </source>
</evidence>
<sequence>MALSEEKQGLIVDAAIAEFQERGFAGASMDRISERAGVSKRTVYNHFASKEALFYAITQRLADRLNQALDLRYDPDEPIREQLVRLAWAEGGLFTDPAFMRLARMIMGETIRDPALAAEMNSRITKVGVFTEFLAAATRDGKLSAPDPALAADQFLALLKSQGFYPRLFTDTPVTREEMTEIVERSVDMIIRNYGQKQII</sequence>
<evidence type="ECO:0000256" key="4">
    <source>
        <dbReference type="PROSITE-ProRule" id="PRU00335"/>
    </source>
</evidence>
<name>A0A839AHR9_9HYPH</name>
<accession>A0A839AHR9</accession>
<dbReference type="GO" id="GO:0000976">
    <property type="term" value="F:transcription cis-regulatory region binding"/>
    <property type="evidence" value="ECO:0007669"/>
    <property type="project" value="TreeGrafter"/>
</dbReference>
<dbReference type="Proteomes" id="UP000541109">
    <property type="component" value="Unassembled WGS sequence"/>
</dbReference>
<dbReference type="PANTHER" id="PTHR30055">
    <property type="entry name" value="HTH-TYPE TRANSCRIPTIONAL REGULATOR RUTR"/>
    <property type="match status" value="1"/>
</dbReference>
<evidence type="ECO:0000259" key="5">
    <source>
        <dbReference type="PROSITE" id="PS50977"/>
    </source>
</evidence>
<comment type="caution">
    <text evidence="6">The sequence shown here is derived from an EMBL/GenBank/DDBJ whole genome shotgun (WGS) entry which is preliminary data.</text>
</comment>
<evidence type="ECO:0000313" key="6">
    <source>
        <dbReference type="EMBL" id="MBA5778578.1"/>
    </source>
</evidence>
<dbReference type="InterPro" id="IPR023772">
    <property type="entry name" value="DNA-bd_HTH_TetR-type_CS"/>
</dbReference>
<feature type="domain" description="HTH tetR-type" evidence="5">
    <location>
        <begin position="5"/>
        <end position="65"/>
    </location>
</feature>
<dbReference type="GO" id="GO:0003700">
    <property type="term" value="F:DNA-binding transcription factor activity"/>
    <property type="evidence" value="ECO:0007669"/>
    <property type="project" value="TreeGrafter"/>
</dbReference>
<dbReference type="SUPFAM" id="SSF48498">
    <property type="entry name" value="Tetracyclin repressor-like, C-terminal domain"/>
    <property type="match status" value="1"/>
</dbReference>
<dbReference type="AlphaFoldDB" id="A0A839AHR9"/>
<gene>
    <name evidence="6" type="ORF">H2509_15725</name>
</gene>
<dbReference type="PANTHER" id="PTHR30055:SF224">
    <property type="entry name" value="TRANSCRIPTIONAL REGULATOR TETR FAMILY"/>
    <property type="match status" value="1"/>
</dbReference>
<proteinExistence type="predicted"/>
<reference evidence="6 7" key="1">
    <citation type="submission" date="2020-07" db="EMBL/GenBank/DDBJ databases">
        <title>Stappia sp., F7233, whole genome shotgun sequencing project.</title>
        <authorList>
            <person name="Jiang S."/>
            <person name="Liu Z.W."/>
            <person name="Du Z.J."/>
        </authorList>
    </citation>
    <scope>NUCLEOTIDE SEQUENCE [LARGE SCALE GENOMIC DNA]</scope>
    <source>
        <strain evidence="6 7">F7233</strain>
    </source>
</reference>
<organism evidence="6 7">
    <name type="scientific">Stappia albiluteola</name>
    <dbReference type="NCBI Taxonomy" id="2758565"/>
    <lineage>
        <taxon>Bacteria</taxon>
        <taxon>Pseudomonadati</taxon>
        <taxon>Pseudomonadota</taxon>
        <taxon>Alphaproteobacteria</taxon>
        <taxon>Hyphomicrobiales</taxon>
        <taxon>Stappiaceae</taxon>
        <taxon>Stappia</taxon>
    </lineage>
</organism>
<dbReference type="InterPro" id="IPR050109">
    <property type="entry name" value="HTH-type_TetR-like_transc_reg"/>
</dbReference>